<dbReference type="SUPFAM" id="SSF51735">
    <property type="entry name" value="NAD(P)-binding Rossmann-fold domains"/>
    <property type="match status" value="1"/>
</dbReference>
<gene>
    <name evidence="1" type="ordered locus">Deipe_0127</name>
</gene>
<dbReference type="Proteomes" id="UP000010467">
    <property type="component" value="Chromosome"/>
</dbReference>
<dbReference type="HOGENOM" id="CLU_1072501_0_0_0"/>
<dbReference type="OrthoDB" id="67221at2"/>
<accession>K9ZYA5</accession>
<sequence>MNPDAPLALIGYSPDTARALRTFGLLSLAVPEGPPGDVVGALKTLRFTGALIAPHLEEVMLAHAQPDAAARKAGRVDALSFSGALHATHTLEEAVVRLVEDSGYAARGAQVLIVGDGTWLRAALGVARLGAPSVTVASSSRPEAERVIALLPGGVKGYAVAAADGALAALAERADLVVVANGPLPAGVLQPYHTLLDLSGGALPLASRQGVATIDCTGLLAWRLSLQLEHATGQRFKPEALAEITATLSS</sequence>
<protein>
    <submittedName>
        <fullName evidence="1">Shikimate 5-dehydrogenase</fullName>
    </submittedName>
</protein>
<dbReference type="PATRIC" id="fig|937777.3.peg.132"/>
<dbReference type="KEGG" id="dpd:Deipe_0127"/>
<evidence type="ECO:0000313" key="1">
    <source>
        <dbReference type="EMBL" id="AFZ65735.1"/>
    </source>
</evidence>
<dbReference type="Gene3D" id="3.40.50.10860">
    <property type="entry name" value="Leucine Dehydrogenase, chain A, domain 1"/>
    <property type="match status" value="1"/>
</dbReference>
<name>K9ZYA5_DEIPD</name>
<organism evidence="1 2">
    <name type="scientific">Deinococcus peraridilitoris (strain DSM 19664 / LMG 22246 / CIP 109416 / KR-200)</name>
    <dbReference type="NCBI Taxonomy" id="937777"/>
    <lineage>
        <taxon>Bacteria</taxon>
        <taxon>Thermotogati</taxon>
        <taxon>Deinococcota</taxon>
        <taxon>Deinococci</taxon>
        <taxon>Deinococcales</taxon>
        <taxon>Deinococcaceae</taxon>
        <taxon>Deinococcus</taxon>
    </lineage>
</organism>
<dbReference type="InterPro" id="IPR036291">
    <property type="entry name" value="NAD(P)-bd_dom_sf"/>
</dbReference>
<evidence type="ECO:0000313" key="2">
    <source>
        <dbReference type="Proteomes" id="UP000010467"/>
    </source>
</evidence>
<dbReference type="RefSeq" id="WP_015234046.1">
    <property type="nucleotide sequence ID" value="NC_019793.1"/>
</dbReference>
<proteinExistence type="predicted"/>
<dbReference type="eggNOG" id="ENOG5033E3P">
    <property type="taxonomic scope" value="Bacteria"/>
</dbReference>
<dbReference type="STRING" id="937777.Deipe_0127"/>
<dbReference type="Gene3D" id="3.40.50.720">
    <property type="entry name" value="NAD(P)-binding Rossmann-like Domain"/>
    <property type="match status" value="1"/>
</dbReference>
<keyword evidence="2" id="KW-1185">Reference proteome</keyword>
<dbReference type="AlphaFoldDB" id="K9ZYA5"/>
<reference evidence="2" key="1">
    <citation type="submission" date="2012-03" db="EMBL/GenBank/DDBJ databases">
        <title>Complete sequence of chromosome of Deinococcus peraridilitoris DSM 19664.</title>
        <authorList>
            <person name="Lucas S."/>
            <person name="Copeland A."/>
            <person name="Lapidus A."/>
            <person name="Glavina del Rio T."/>
            <person name="Dalin E."/>
            <person name="Tice H."/>
            <person name="Bruce D."/>
            <person name="Goodwin L."/>
            <person name="Pitluck S."/>
            <person name="Peters L."/>
            <person name="Mikhailova N."/>
            <person name="Lu M."/>
            <person name="Kyrpides N."/>
            <person name="Mavromatis K."/>
            <person name="Ivanova N."/>
            <person name="Brettin T."/>
            <person name="Detter J.C."/>
            <person name="Han C."/>
            <person name="Larimer F."/>
            <person name="Land M."/>
            <person name="Hauser L."/>
            <person name="Markowitz V."/>
            <person name="Cheng J.-F."/>
            <person name="Hugenholtz P."/>
            <person name="Woyke T."/>
            <person name="Wu D."/>
            <person name="Pukall R."/>
            <person name="Steenblock K."/>
            <person name="Brambilla E."/>
            <person name="Klenk H.-P."/>
            <person name="Eisen J.A."/>
        </authorList>
    </citation>
    <scope>NUCLEOTIDE SEQUENCE [LARGE SCALE GENOMIC DNA]</scope>
    <source>
        <strain evidence="2">DSM 19664 / LMG 22246 / CIP 109416 / KR-200</strain>
    </source>
</reference>
<dbReference type="EMBL" id="CP003382">
    <property type="protein sequence ID" value="AFZ65735.1"/>
    <property type="molecule type" value="Genomic_DNA"/>
</dbReference>